<dbReference type="STRING" id="429728.SAMN05216456_3116"/>
<evidence type="ECO:0000313" key="3">
    <source>
        <dbReference type="Proteomes" id="UP000199074"/>
    </source>
</evidence>
<evidence type="ECO:0000313" key="2">
    <source>
        <dbReference type="EMBL" id="SFV37819.1"/>
    </source>
</evidence>
<accession>A0A1I7NT08</accession>
<name>A0A1I7NT08_9HYPH</name>
<dbReference type="SUPFAM" id="SSF52317">
    <property type="entry name" value="Class I glutamine amidotransferase-like"/>
    <property type="match status" value="1"/>
</dbReference>
<organism evidence="2 3">
    <name type="scientific">Devosia crocina</name>
    <dbReference type="NCBI Taxonomy" id="429728"/>
    <lineage>
        <taxon>Bacteria</taxon>
        <taxon>Pseudomonadati</taxon>
        <taxon>Pseudomonadota</taxon>
        <taxon>Alphaproteobacteria</taxon>
        <taxon>Hyphomicrobiales</taxon>
        <taxon>Devosiaceae</taxon>
        <taxon>Devosia</taxon>
    </lineage>
</organism>
<dbReference type="EMBL" id="FPCK01000003">
    <property type="protein sequence ID" value="SFV37819.1"/>
    <property type="molecule type" value="Genomic_DNA"/>
</dbReference>
<proteinExistence type="predicted"/>
<evidence type="ECO:0000259" key="1">
    <source>
        <dbReference type="Pfam" id="PF01965"/>
    </source>
</evidence>
<feature type="domain" description="DJ-1/PfpI" evidence="1">
    <location>
        <begin position="4"/>
        <end position="163"/>
    </location>
</feature>
<dbReference type="RefSeq" id="WP_092426107.1">
    <property type="nucleotide sequence ID" value="NZ_FPCK01000003.1"/>
</dbReference>
<dbReference type="AlphaFoldDB" id="A0A1I7NT08"/>
<dbReference type="OrthoDB" id="8030967at2"/>
<reference evidence="2 3" key="1">
    <citation type="submission" date="2016-10" db="EMBL/GenBank/DDBJ databases">
        <authorList>
            <person name="de Groot N.N."/>
        </authorList>
    </citation>
    <scope>NUCLEOTIDE SEQUENCE [LARGE SCALE GENOMIC DNA]</scope>
    <source>
        <strain evidence="2 3">IPL20</strain>
    </source>
</reference>
<dbReference type="InterPro" id="IPR002818">
    <property type="entry name" value="DJ-1/PfpI"/>
</dbReference>
<gene>
    <name evidence="2" type="ORF">SAMN05216456_3116</name>
</gene>
<dbReference type="InterPro" id="IPR029062">
    <property type="entry name" value="Class_I_gatase-like"/>
</dbReference>
<keyword evidence="3" id="KW-1185">Reference proteome</keyword>
<protein>
    <submittedName>
        <fullName evidence="2">DJ-1/PfpI family protein</fullName>
    </submittedName>
</protein>
<dbReference type="Gene3D" id="3.40.50.880">
    <property type="match status" value="1"/>
</dbReference>
<sequence length="187" mass="19323">MQPITIILTDRYSDWEIGHLAGLGGAFFGADLRFVSPSGGALRSVAGLPLSETARFEPQESGVVVICGSPVWEGQGAPDIGVPLRQSLANGCVLAGICGGTIALARAGLLDEVAHTSNGPGYLDQLVPGYRGQSRYVDQSGALRDGNLITAPAPAPASFAYEVLVAAGLDRAAAQQIPDMLAREHQA</sequence>
<dbReference type="Pfam" id="PF01965">
    <property type="entry name" value="DJ-1_PfpI"/>
    <property type="match status" value="1"/>
</dbReference>
<dbReference type="Proteomes" id="UP000199074">
    <property type="component" value="Unassembled WGS sequence"/>
</dbReference>